<evidence type="ECO:0000256" key="18">
    <source>
        <dbReference type="ARBA" id="ARBA00023228"/>
    </source>
</evidence>
<dbReference type="GO" id="GO:0005764">
    <property type="term" value="C:lysosome"/>
    <property type="evidence" value="ECO:0007669"/>
    <property type="project" value="UniProtKB-SubCell"/>
</dbReference>
<dbReference type="GO" id="GO:0004180">
    <property type="term" value="F:carboxypeptidase activity"/>
    <property type="evidence" value="ECO:0007669"/>
    <property type="project" value="UniProtKB-KW"/>
</dbReference>
<dbReference type="Pfam" id="PF04389">
    <property type="entry name" value="Peptidase_M28"/>
    <property type="match status" value="1"/>
</dbReference>
<evidence type="ECO:0000256" key="6">
    <source>
        <dbReference type="ARBA" id="ARBA00022525"/>
    </source>
</evidence>
<reference evidence="23 24" key="1">
    <citation type="submission" date="2016-11" db="EMBL/GenBank/DDBJ databases">
        <authorList>
            <person name="Jaros S."/>
            <person name="Januszkiewicz K."/>
            <person name="Wedrychowicz H."/>
        </authorList>
    </citation>
    <scope>NUCLEOTIDE SEQUENCE [LARGE SCALE GENOMIC DNA]</scope>
    <source>
        <strain evidence="23 24">DSM 16917</strain>
    </source>
</reference>
<dbReference type="InterPro" id="IPR007484">
    <property type="entry name" value="Peptidase_M28"/>
</dbReference>
<dbReference type="Gene3D" id="3.50.30.30">
    <property type="match status" value="1"/>
</dbReference>
<evidence type="ECO:0000256" key="1">
    <source>
        <dbReference type="ARBA" id="ARBA00004240"/>
    </source>
</evidence>
<evidence type="ECO:0000256" key="5">
    <source>
        <dbReference type="ARBA" id="ARBA00014116"/>
    </source>
</evidence>
<evidence type="ECO:0000256" key="12">
    <source>
        <dbReference type="ARBA" id="ARBA00022824"/>
    </source>
</evidence>
<dbReference type="PANTHER" id="PTHR12053:SF3">
    <property type="entry name" value="CARBOXYPEPTIDASE Q"/>
    <property type="match status" value="1"/>
</dbReference>
<evidence type="ECO:0000256" key="16">
    <source>
        <dbReference type="ARBA" id="ARBA00023145"/>
    </source>
</evidence>
<dbReference type="GO" id="GO:0006508">
    <property type="term" value="P:proteolysis"/>
    <property type="evidence" value="ECO:0007669"/>
    <property type="project" value="UniProtKB-KW"/>
</dbReference>
<comment type="subcellular location">
    <subcellularLocation>
        <location evidence="1">Endoplasmic reticulum</location>
    </subcellularLocation>
    <subcellularLocation>
        <location evidence="3">Golgi apparatus</location>
    </subcellularLocation>
    <subcellularLocation>
        <location evidence="2">Lysosome</location>
    </subcellularLocation>
    <subcellularLocation>
        <location evidence="4">Secreted</location>
    </subcellularLocation>
</comment>
<evidence type="ECO:0000256" key="11">
    <source>
        <dbReference type="ARBA" id="ARBA00022801"/>
    </source>
</evidence>
<evidence type="ECO:0000256" key="2">
    <source>
        <dbReference type="ARBA" id="ARBA00004371"/>
    </source>
</evidence>
<sequence>MRSVFLALALASSAAAATPFSADTLSHAQSLRQHAMSSDHAFEVVESLTTEVGPRLAGSDGDARAVAWAKARFEAMGFDHVRLEPVTIPHWERGYADARVTLPFPQPLVITALGNSVGTPEGGIEAPIVRFATLADLEAADPAEVKGKLAFIDHRMERFKDGRGYGPVVKARGQGAVAAAKKGAAGLLLRSVSTSAHRFAHTGVMRYVDGVAKIPAVAISGPDADQLTRMLQRDPKIQVKLELEAMDHGETTSYNVIGEITGQSQPEEIVLIGAHLDSWDEGTGALDDGAGVGIVTAAAGHILALKQRPARTIRVVLYAAEEIGLIGAKAYRDAHQDTLAQHYVAAEADFGAGPIYRFDTRVNEQALPAMTALQQQLAPLGVERGHNQTWGGPDVSVLPPLGVPVAGLAMDGTDYFDYHHTPDDTLDKIRPEAIQQSAAVYTLFAWLMANAEAELRPIPMPQP</sequence>
<evidence type="ECO:0000259" key="22">
    <source>
        <dbReference type="Pfam" id="PF04389"/>
    </source>
</evidence>
<keyword evidence="8" id="KW-0645">Protease</keyword>
<keyword evidence="18" id="KW-0458">Lysosome</keyword>
<evidence type="ECO:0000256" key="13">
    <source>
        <dbReference type="ARBA" id="ARBA00022833"/>
    </source>
</evidence>
<feature type="chain" id="PRO_5009914541" description="Carboxypeptidase Q" evidence="21">
    <location>
        <begin position="18"/>
        <end position="463"/>
    </location>
</feature>
<gene>
    <name evidence="23" type="ORF">SAMN02745129_3042</name>
</gene>
<evidence type="ECO:0000256" key="19">
    <source>
        <dbReference type="ARBA" id="ARBA00025833"/>
    </source>
</evidence>
<keyword evidence="9" id="KW-0479">Metal-binding</keyword>
<keyword evidence="7 23" id="KW-0121">Carboxypeptidase</keyword>
<protein>
    <recommendedName>
        <fullName evidence="5">Carboxypeptidase Q</fullName>
    </recommendedName>
    <alternativeName>
        <fullName evidence="20">Plasma glutamate carboxypeptidase</fullName>
    </alternativeName>
</protein>
<evidence type="ECO:0000256" key="20">
    <source>
        <dbReference type="ARBA" id="ARBA00033328"/>
    </source>
</evidence>
<dbReference type="STRING" id="299255.SAMN02745129_3042"/>
<evidence type="ECO:0000256" key="15">
    <source>
        <dbReference type="ARBA" id="ARBA00023049"/>
    </source>
</evidence>
<comment type="subunit">
    <text evidence="19">Homodimer. The monomeric form is inactive while the homodimer is active.</text>
</comment>
<keyword evidence="10 21" id="KW-0732">Signal</keyword>
<organism evidence="23 24">
    <name type="scientific">Ferrimonas marina</name>
    <dbReference type="NCBI Taxonomy" id="299255"/>
    <lineage>
        <taxon>Bacteria</taxon>
        <taxon>Pseudomonadati</taxon>
        <taxon>Pseudomonadota</taxon>
        <taxon>Gammaproteobacteria</taxon>
        <taxon>Alteromonadales</taxon>
        <taxon>Ferrimonadaceae</taxon>
        <taxon>Ferrimonas</taxon>
    </lineage>
</organism>
<keyword evidence="14" id="KW-0333">Golgi apparatus</keyword>
<dbReference type="GO" id="GO:0005576">
    <property type="term" value="C:extracellular region"/>
    <property type="evidence" value="ECO:0007669"/>
    <property type="project" value="UniProtKB-SubCell"/>
</dbReference>
<dbReference type="PANTHER" id="PTHR12053">
    <property type="entry name" value="PROTEASE FAMILY M28 PLASMA GLUTAMATE CARBOXYPEPTIDASE-RELATED"/>
    <property type="match status" value="1"/>
</dbReference>
<evidence type="ECO:0000256" key="21">
    <source>
        <dbReference type="SAM" id="SignalP"/>
    </source>
</evidence>
<keyword evidence="17" id="KW-0325">Glycoprotein</keyword>
<dbReference type="Gene3D" id="3.40.630.10">
    <property type="entry name" value="Zn peptidases"/>
    <property type="match status" value="1"/>
</dbReference>
<evidence type="ECO:0000256" key="4">
    <source>
        <dbReference type="ARBA" id="ARBA00004613"/>
    </source>
</evidence>
<keyword evidence="16" id="KW-0865">Zymogen</keyword>
<evidence type="ECO:0000256" key="7">
    <source>
        <dbReference type="ARBA" id="ARBA00022645"/>
    </source>
</evidence>
<evidence type="ECO:0000256" key="3">
    <source>
        <dbReference type="ARBA" id="ARBA00004555"/>
    </source>
</evidence>
<dbReference type="InterPro" id="IPR039866">
    <property type="entry name" value="CPQ"/>
</dbReference>
<keyword evidence="13" id="KW-0862">Zinc</keyword>
<evidence type="ECO:0000256" key="17">
    <source>
        <dbReference type="ARBA" id="ARBA00023180"/>
    </source>
</evidence>
<accession>A0A1M5VWV6</accession>
<evidence type="ECO:0000256" key="9">
    <source>
        <dbReference type="ARBA" id="ARBA00022723"/>
    </source>
</evidence>
<keyword evidence="11" id="KW-0378">Hydrolase</keyword>
<dbReference type="OrthoDB" id="9769665at2"/>
<dbReference type="GO" id="GO:0070573">
    <property type="term" value="F:metallodipeptidase activity"/>
    <property type="evidence" value="ECO:0007669"/>
    <property type="project" value="InterPro"/>
</dbReference>
<evidence type="ECO:0000256" key="14">
    <source>
        <dbReference type="ARBA" id="ARBA00023034"/>
    </source>
</evidence>
<name>A0A1M5VWV6_9GAMM</name>
<dbReference type="SUPFAM" id="SSF53187">
    <property type="entry name" value="Zn-dependent exopeptidases"/>
    <property type="match status" value="1"/>
</dbReference>
<evidence type="ECO:0000313" key="24">
    <source>
        <dbReference type="Proteomes" id="UP000184268"/>
    </source>
</evidence>
<keyword evidence="24" id="KW-1185">Reference proteome</keyword>
<keyword evidence="6" id="KW-0964">Secreted</keyword>
<evidence type="ECO:0000256" key="10">
    <source>
        <dbReference type="ARBA" id="ARBA00022729"/>
    </source>
</evidence>
<evidence type="ECO:0000256" key="8">
    <source>
        <dbReference type="ARBA" id="ARBA00022670"/>
    </source>
</evidence>
<feature type="domain" description="Peptidase M28" evidence="22">
    <location>
        <begin position="255"/>
        <end position="441"/>
    </location>
</feature>
<feature type="signal peptide" evidence="21">
    <location>
        <begin position="1"/>
        <end position="17"/>
    </location>
</feature>
<evidence type="ECO:0000313" key="23">
    <source>
        <dbReference type="EMBL" id="SHH79789.1"/>
    </source>
</evidence>
<keyword evidence="15" id="KW-0482">Metalloprotease</keyword>
<dbReference type="AlphaFoldDB" id="A0A1M5VWV6"/>
<proteinExistence type="predicted"/>
<dbReference type="GO" id="GO:0046872">
    <property type="term" value="F:metal ion binding"/>
    <property type="evidence" value="ECO:0007669"/>
    <property type="project" value="UniProtKB-KW"/>
</dbReference>
<dbReference type="Proteomes" id="UP000184268">
    <property type="component" value="Unassembled WGS sequence"/>
</dbReference>
<dbReference type="EMBL" id="FQXG01000004">
    <property type="protein sequence ID" value="SHH79789.1"/>
    <property type="molecule type" value="Genomic_DNA"/>
</dbReference>
<dbReference type="RefSeq" id="WP_067664214.1">
    <property type="nucleotide sequence ID" value="NZ_FQXG01000004.1"/>
</dbReference>
<keyword evidence="12" id="KW-0256">Endoplasmic reticulum</keyword>